<protein>
    <submittedName>
        <fullName evidence="4">TetR/AcrR family transcriptional regulator</fullName>
    </submittedName>
</protein>
<evidence type="ECO:0000313" key="4">
    <source>
        <dbReference type="EMBL" id="MBK3494724.1"/>
    </source>
</evidence>
<dbReference type="InterPro" id="IPR009057">
    <property type="entry name" value="Homeodomain-like_sf"/>
</dbReference>
<dbReference type="Pfam" id="PF00440">
    <property type="entry name" value="TetR_N"/>
    <property type="match status" value="1"/>
</dbReference>
<evidence type="ECO:0000313" key="5">
    <source>
        <dbReference type="Proteomes" id="UP000618943"/>
    </source>
</evidence>
<dbReference type="RefSeq" id="WP_200748528.1">
    <property type="nucleotide sequence ID" value="NZ_JAEOAH010000006.1"/>
</dbReference>
<dbReference type="SUPFAM" id="SSF46689">
    <property type="entry name" value="Homeodomain-like"/>
    <property type="match status" value="1"/>
</dbReference>
<dbReference type="EMBL" id="JAEOAH010000006">
    <property type="protein sequence ID" value="MBK3494724.1"/>
    <property type="molecule type" value="Genomic_DNA"/>
</dbReference>
<sequence length="197" mass="22920">MEKNTDTRLAIMNTTYQLIAEHGIQKASFALIAKEVGISKPSIYYYFDSKNDMIYQLFEQFCSEISFQHFFNAEHFTQEQFSTQLIEVGFQMIQEQANDPYFGNVMKEFLSLAARDDSYKGRFIELQQDYLKGFEQLLLKAADWSLIPLYSLTEKAHILALVIDNIGNFMMLDDTVDYRNIWKTAVQLVFLEDGLHG</sequence>
<dbReference type="InterPro" id="IPR050109">
    <property type="entry name" value="HTH-type_TetR-like_transc_reg"/>
</dbReference>
<dbReference type="PRINTS" id="PR00455">
    <property type="entry name" value="HTHTETR"/>
</dbReference>
<evidence type="ECO:0000259" key="3">
    <source>
        <dbReference type="PROSITE" id="PS50977"/>
    </source>
</evidence>
<evidence type="ECO:0000256" key="2">
    <source>
        <dbReference type="PROSITE-ProRule" id="PRU00335"/>
    </source>
</evidence>
<dbReference type="InterPro" id="IPR001647">
    <property type="entry name" value="HTH_TetR"/>
</dbReference>
<comment type="caution">
    <text evidence="4">The sequence shown here is derived from an EMBL/GenBank/DDBJ whole genome shotgun (WGS) entry which is preliminary data.</text>
</comment>
<proteinExistence type="predicted"/>
<organism evidence="4 5">
    <name type="scientific">Viridibacillus soli</name>
    <dbReference type="NCBI Taxonomy" id="2798301"/>
    <lineage>
        <taxon>Bacteria</taxon>
        <taxon>Bacillati</taxon>
        <taxon>Bacillota</taxon>
        <taxon>Bacilli</taxon>
        <taxon>Bacillales</taxon>
        <taxon>Caryophanaceae</taxon>
        <taxon>Viridibacillus</taxon>
    </lineage>
</organism>
<keyword evidence="5" id="KW-1185">Reference proteome</keyword>
<dbReference type="Proteomes" id="UP000618943">
    <property type="component" value="Unassembled WGS sequence"/>
</dbReference>
<dbReference type="PROSITE" id="PS50977">
    <property type="entry name" value="HTH_TETR_2"/>
    <property type="match status" value="1"/>
</dbReference>
<feature type="DNA-binding region" description="H-T-H motif" evidence="2">
    <location>
        <begin position="28"/>
        <end position="47"/>
    </location>
</feature>
<dbReference type="PANTHER" id="PTHR30328">
    <property type="entry name" value="TRANSCRIPTIONAL REPRESSOR"/>
    <property type="match status" value="1"/>
</dbReference>
<accession>A0ABS1H5M7</accession>
<feature type="domain" description="HTH tetR-type" evidence="3">
    <location>
        <begin position="5"/>
        <end position="65"/>
    </location>
</feature>
<dbReference type="Gene3D" id="1.10.357.10">
    <property type="entry name" value="Tetracycline Repressor, domain 2"/>
    <property type="match status" value="1"/>
</dbReference>
<keyword evidence="1 2" id="KW-0238">DNA-binding</keyword>
<evidence type="ECO:0000256" key="1">
    <source>
        <dbReference type="ARBA" id="ARBA00023125"/>
    </source>
</evidence>
<gene>
    <name evidence="4" type="ORF">JFL43_07600</name>
</gene>
<dbReference type="PANTHER" id="PTHR30328:SF54">
    <property type="entry name" value="HTH-TYPE TRANSCRIPTIONAL REPRESSOR SCO4008"/>
    <property type="match status" value="1"/>
</dbReference>
<name>A0ABS1H5M7_9BACL</name>
<reference evidence="4 5" key="1">
    <citation type="submission" date="2020-12" db="EMBL/GenBank/DDBJ databases">
        <title>YIM B01967 draft genome.</title>
        <authorList>
            <person name="Yan X."/>
        </authorList>
    </citation>
    <scope>NUCLEOTIDE SEQUENCE [LARGE SCALE GENOMIC DNA]</scope>
    <source>
        <strain evidence="4 5">YIM B01967</strain>
    </source>
</reference>